<dbReference type="Proteomes" id="UP000324222">
    <property type="component" value="Unassembled WGS sequence"/>
</dbReference>
<proteinExistence type="predicted"/>
<protein>
    <submittedName>
        <fullName evidence="1">Uncharacterized protein</fullName>
    </submittedName>
</protein>
<gene>
    <name evidence="1" type="ORF">E2C01_010897</name>
</gene>
<dbReference type="EMBL" id="VSRR010000640">
    <property type="protein sequence ID" value="MPC18027.1"/>
    <property type="molecule type" value="Genomic_DNA"/>
</dbReference>
<organism evidence="1 2">
    <name type="scientific">Portunus trituberculatus</name>
    <name type="common">Swimming crab</name>
    <name type="synonym">Neptunus trituberculatus</name>
    <dbReference type="NCBI Taxonomy" id="210409"/>
    <lineage>
        <taxon>Eukaryota</taxon>
        <taxon>Metazoa</taxon>
        <taxon>Ecdysozoa</taxon>
        <taxon>Arthropoda</taxon>
        <taxon>Crustacea</taxon>
        <taxon>Multicrustacea</taxon>
        <taxon>Malacostraca</taxon>
        <taxon>Eumalacostraca</taxon>
        <taxon>Eucarida</taxon>
        <taxon>Decapoda</taxon>
        <taxon>Pleocyemata</taxon>
        <taxon>Brachyura</taxon>
        <taxon>Eubrachyura</taxon>
        <taxon>Portunoidea</taxon>
        <taxon>Portunidae</taxon>
        <taxon>Portuninae</taxon>
        <taxon>Portunus</taxon>
    </lineage>
</organism>
<keyword evidence="2" id="KW-1185">Reference proteome</keyword>
<sequence>MDLVQPLNEAGQAPQVHKAVLPTRSKLLTIKTRTTVVDPKVCPTVLTNDTVLLSCRVYCHGGDFARNNQPDLLHIMLVDGPSLQEWLVSLSHQAEGRSSNWLSSIALQLSPSVTIIDLKQIRF</sequence>
<comment type="caution">
    <text evidence="1">The sequence shown here is derived from an EMBL/GenBank/DDBJ whole genome shotgun (WGS) entry which is preliminary data.</text>
</comment>
<reference evidence="1 2" key="1">
    <citation type="submission" date="2019-05" db="EMBL/GenBank/DDBJ databases">
        <title>Another draft genome of Portunus trituberculatus and its Hox gene families provides insights of decapod evolution.</title>
        <authorList>
            <person name="Jeong J.-H."/>
            <person name="Song I."/>
            <person name="Kim S."/>
            <person name="Choi T."/>
            <person name="Kim D."/>
            <person name="Ryu S."/>
            <person name="Kim W."/>
        </authorList>
    </citation>
    <scope>NUCLEOTIDE SEQUENCE [LARGE SCALE GENOMIC DNA]</scope>
    <source>
        <tissue evidence="1">Muscle</tissue>
    </source>
</reference>
<evidence type="ECO:0000313" key="1">
    <source>
        <dbReference type="EMBL" id="MPC18027.1"/>
    </source>
</evidence>
<name>A0A5B7D9V1_PORTR</name>
<evidence type="ECO:0000313" key="2">
    <source>
        <dbReference type="Proteomes" id="UP000324222"/>
    </source>
</evidence>
<dbReference type="AlphaFoldDB" id="A0A5B7D9V1"/>
<accession>A0A5B7D9V1</accession>